<feature type="transmembrane region" description="Helical" evidence="6">
    <location>
        <begin position="83"/>
        <end position="103"/>
    </location>
</feature>
<keyword evidence="4 6" id="KW-1133">Transmembrane helix</keyword>
<evidence type="ECO:0000313" key="8">
    <source>
        <dbReference type="Proteomes" id="UP000028681"/>
    </source>
</evidence>
<feature type="transmembrane region" description="Helical" evidence="6">
    <location>
        <begin position="115"/>
        <end position="133"/>
    </location>
</feature>
<feature type="transmembrane region" description="Helical" evidence="6">
    <location>
        <begin position="7"/>
        <end position="28"/>
    </location>
</feature>
<gene>
    <name evidence="7" type="primary">cpsL</name>
    <name evidence="7" type="ORF">ETEE_3154</name>
</gene>
<organism evidence="7 8">
    <name type="scientific">Edwardsiella anguillarum ET080813</name>
    <dbReference type="NCBI Taxonomy" id="667120"/>
    <lineage>
        <taxon>Bacteria</taxon>
        <taxon>Pseudomonadati</taxon>
        <taxon>Pseudomonadota</taxon>
        <taxon>Gammaproteobacteria</taxon>
        <taxon>Enterobacterales</taxon>
        <taxon>Hafniaceae</taxon>
        <taxon>Edwardsiella</taxon>
    </lineage>
</organism>
<proteinExistence type="predicted"/>
<name>A0A076LSF6_9GAMM</name>
<dbReference type="InterPro" id="IPR002797">
    <property type="entry name" value="Polysacc_synth"/>
</dbReference>
<accession>A0A076LSF6</accession>
<feature type="transmembrane region" description="Helical" evidence="6">
    <location>
        <begin position="387"/>
        <end position="406"/>
    </location>
</feature>
<sequence length="421" mass="46910">MNLLKGIGVYLTSNILNALIPFLLLPILTRNLSVADYGQVVMFQTFLSAISAIVGLNTIGAANRKYYDGNVDQLVLMRFNGSCFQILLVSFLFLSLVGISFKTQLAKLLSIPDGWVLYAILVASFLFITNMRLGQWQIRNKAKSFGLLQVGGGIVNMLLSVIFVVFLQQSGEGRIDAIIMSAALSAVLSMGLLCRDKLIDVFSFRLKYLKEALLFGVPLLPHSLGMLLLTMSDRFIINHKLGVADVGIYMVALQLSSALAVIFDAINKAFVPWLFDRLKSDCFIERLKIVKMTYCYMLSLLFIALLAFFIAPYIVVMIAGDKYTEAGRIIGWVCLGQIFSGMYLMVTNYIFYAKKTQYLSLTTMISGALGVVLLFVGVIYFSLLGAAIAFALAKFIHFAFTFYMSNKVYPMPWRLRNDSES</sequence>
<comment type="subcellular location">
    <subcellularLocation>
        <location evidence="1">Cell membrane</location>
        <topology evidence="1">Multi-pass membrane protein</topology>
    </subcellularLocation>
</comment>
<dbReference type="InterPro" id="IPR050833">
    <property type="entry name" value="Poly_Biosynth_Transport"/>
</dbReference>
<feature type="transmembrane region" description="Helical" evidence="6">
    <location>
        <begin position="326"/>
        <end position="346"/>
    </location>
</feature>
<keyword evidence="5 6" id="KW-0472">Membrane</keyword>
<feature type="transmembrane region" description="Helical" evidence="6">
    <location>
        <begin position="358"/>
        <end position="381"/>
    </location>
</feature>
<evidence type="ECO:0000256" key="1">
    <source>
        <dbReference type="ARBA" id="ARBA00004651"/>
    </source>
</evidence>
<dbReference type="GeneID" id="33940633"/>
<feature type="transmembrane region" description="Helical" evidence="6">
    <location>
        <begin position="145"/>
        <end position="167"/>
    </location>
</feature>
<evidence type="ECO:0000313" key="7">
    <source>
        <dbReference type="EMBL" id="AIJ09582.1"/>
    </source>
</evidence>
<evidence type="ECO:0000256" key="6">
    <source>
        <dbReference type="SAM" id="Phobius"/>
    </source>
</evidence>
<evidence type="ECO:0000256" key="3">
    <source>
        <dbReference type="ARBA" id="ARBA00022692"/>
    </source>
</evidence>
<dbReference type="KEGG" id="ete:ETEE_3154"/>
<reference evidence="7 8" key="1">
    <citation type="journal article" date="2012" name="PLoS ONE">
        <title>Edwardsiella comparative phylogenomics reveal the new intra/inter-species taxonomic relationships, virulence evolution and niche adaptation mechanisms.</title>
        <authorList>
            <person name="Yang M."/>
            <person name="Lv Y."/>
            <person name="Xiao J."/>
            <person name="Wu H."/>
            <person name="Zheng H."/>
            <person name="Liu Q."/>
            <person name="Zhang Y."/>
            <person name="Wang Q."/>
        </authorList>
    </citation>
    <scope>NUCLEOTIDE SEQUENCE [LARGE SCALE GENOMIC DNA]</scope>
    <source>
        <strain evidence="8">080813</strain>
    </source>
</reference>
<dbReference type="AlphaFoldDB" id="A0A076LSF6"/>
<evidence type="ECO:0000256" key="2">
    <source>
        <dbReference type="ARBA" id="ARBA00022475"/>
    </source>
</evidence>
<dbReference type="RefSeq" id="WP_034165032.1">
    <property type="nucleotide sequence ID" value="NZ_CP006664.1"/>
</dbReference>
<evidence type="ECO:0000256" key="5">
    <source>
        <dbReference type="ARBA" id="ARBA00023136"/>
    </source>
</evidence>
<feature type="transmembrane region" description="Helical" evidence="6">
    <location>
        <begin position="251"/>
        <end position="275"/>
    </location>
</feature>
<dbReference type="EMBL" id="CP006664">
    <property type="protein sequence ID" value="AIJ09582.1"/>
    <property type="molecule type" value="Genomic_DNA"/>
</dbReference>
<dbReference type="HOGENOM" id="CLU_022017_7_1_6"/>
<feature type="transmembrane region" description="Helical" evidence="6">
    <location>
        <begin position="40"/>
        <end position="62"/>
    </location>
</feature>
<evidence type="ECO:0000256" key="4">
    <source>
        <dbReference type="ARBA" id="ARBA00022989"/>
    </source>
</evidence>
<protein>
    <submittedName>
        <fullName evidence="7">Putative polysaccharide biosynthesis protein CpsL</fullName>
    </submittedName>
</protein>
<dbReference type="Proteomes" id="UP000028681">
    <property type="component" value="Chromosome"/>
</dbReference>
<keyword evidence="3 6" id="KW-0812">Transmembrane</keyword>
<dbReference type="PANTHER" id="PTHR30250">
    <property type="entry name" value="PST FAMILY PREDICTED COLANIC ACID TRANSPORTER"/>
    <property type="match status" value="1"/>
</dbReference>
<dbReference type="PANTHER" id="PTHR30250:SF11">
    <property type="entry name" value="O-ANTIGEN TRANSPORTER-RELATED"/>
    <property type="match status" value="1"/>
</dbReference>
<feature type="transmembrane region" description="Helical" evidence="6">
    <location>
        <begin position="213"/>
        <end position="231"/>
    </location>
</feature>
<feature type="transmembrane region" description="Helical" evidence="6">
    <location>
        <begin position="296"/>
        <end position="320"/>
    </location>
</feature>
<feature type="transmembrane region" description="Helical" evidence="6">
    <location>
        <begin position="173"/>
        <end position="193"/>
    </location>
</feature>
<dbReference type="GO" id="GO:0005886">
    <property type="term" value="C:plasma membrane"/>
    <property type="evidence" value="ECO:0007669"/>
    <property type="project" value="UniProtKB-SubCell"/>
</dbReference>
<keyword evidence="2" id="KW-1003">Cell membrane</keyword>
<dbReference type="Pfam" id="PF01943">
    <property type="entry name" value="Polysacc_synt"/>
    <property type="match status" value="1"/>
</dbReference>